<feature type="region of interest" description="Disordered" evidence="1">
    <location>
        <begin position="1"/>
        <end position="21"/>
    </location>
</feature>
<dbReference type="OrthoDB" id="5288318at2759"/>
<gene>
    <name evidence="2" type="ORF">AAL_00729</name>
</gene>
<feature type="region of interest" description="Disordered" evidence="1">
    <location>
        <begin position="34"/>
        <end position="56"/>
    </location>
</feature>
<feature type="compositionally biased region" description="Low complexity" evidence="1">
    <location>
        <begin position="320"/>
        <end position="331"/>
    </location>
</feature>
<organism evidence="2 3">
    <name type="scientific">Moelleriella libera RCEF 2490</name>
    <dbReference type="NCBI Taxonomy" id="1081109"/>
    <lineage>
        <taxon>Eukaryota</taxon>
        <taxon>Fungi</taxon>
        <taxon>Dikarya</taxon>
        <taxon>Ascomycota</taxon>
        <taxon>Pezizomycotina</taxon>
        <taxon>Sordariomycetes</taxon>
        <taxon>Hypocreomycetidae</taxon>
        <taxon>Hypocreales</taxon>
        <taxon>Clavicipitaceae</taxon>
        <taxon>Moelleriella</taxon>
    </lineage>
</organism>
<comment type="caution">
    <text evidence="2">The sequence shown here is derived from an EMBL/GenBank/DDBJ whole genome shotgun (WGS) entry which is preliminary data.</text>
</comment>
<feature type="region of interest" description="Disordered" evidence="1">
    <location>
        <begin position="306"/>
        <end position="359"/>
    </location>
</feature>
<protein>
    <submittedName>
        <fullName evidence="2">Uncharacterized protein</fullName>
    </submittedName>
</protein>
<evidence type="ECO:0000313" key="2">
    <source>
        <dbReference type="EMBL" id="OAA33264.1"/>
    </source>
</evidence>
<dbReference type="Proteomes" id="UP000078544">
    <property type="component" value="Unassembled WGS sequence"/>
</dbReference>
<dbReference type="AlphaFoldDB" id="A0A166V4P3"/>
<reference evidence="2 3" key="1">
    <citation type="journal article" date="2016" name="Genome Biol. Evol.">
        <title>Divergent and convergent evolution of fungal pathogenicity.</title>
        <authorList>
            <person name="Shang Y."/>
            <person name="Xiao G."/>
            <person name="Zheng P."/>
            <person name="Cen K."/>
            <person name="Zhan S."/>
            <person name="Wang C."/>
        </authorList>
    </citation>
    <scope>NUCLEOTIDE SEQUENCE [LARGE SCALE GENOMIC DNA]</scope>
    <source>
        <strain evidence="2 3">RCEF 2490</strain>
    </source>
</reference>
<sequence length="439" mass="47998">MARFIDLDDEAEDDPAYPPEDPIRRALRAKLQTRSDTVQSCSRPPSTDLSEDSSGTKSIGRAFQCYPIVAAVVSCIDLNTLDALARSCRSVHDGLIQYRSVVLTLTLHCTNEKLPVETEALLRYRARASNWHYMEDSRGFSGKAGRCARDMVDECRKCGQVICRNCAIKPPAPVALRERHRRLCRTCIKAPLAALAIPPLDAELPFASEAVQQSLCKCETSGVWLCQPCGRSIRAADHEYQSIWRWRNQYGEVLGGLGTGIGDGDRGVICGRETACLAARDREHEVDCDAQDARDSGMAPWLNEQPVWTTTSTPSPPALGPSASPAGSPFGPETPVGSLIEDDRNERTPSPQLGPGYERHEIEGIGGRVKRKLVRMVRVGACVPEWDDETGCGSRVLAPEVKGCARSWCGWCCRVIPGKKDGNEGGAIFKGCSNRQCIL</sequence>
<dbReference type="STRING" id="1081109.A0A166V4P3"/>
<dbReference type="SUPFAM" id="SSF57903">
    <property type="entry name" value="FYVE/PHD zinc finger"/>
    <property type="match status" value="1"/>
</dbReference>
<keyword evidence="3" id="KW-1185">Reference proteome</keyword>
<evidence type="ECO:0000313" key="3">
    <source>
        <dbReference type="Proteomes" id="UP000078544"/>
    </source>
</evidence>
<name>A0A166V4P3_9HYPO</name>
<dbReference type="EMBL" id="AZGY01000001">
    <property type="protein sequence ID" value="OAA33264.1"/>
    <property type="molecule type" value="Genomic_DNA"/>
</dbReference>
<evidence type="ECO:0000256" key="1">
    <source>
        <dbReference type="SAM" id="MobiDB-lite"/>
    </source>
</evidence>
<accession>A0A166V4P3</accession>
<dbReference type="InterPro" id="IPR011011">
    <property type="entry name" value="Znf_FYVE_PHD"/>
</dbReference>
<proteinExistence type="predicted"/>